<dbReference type="GO" id="GO:0005737">
    <property type="term" value="C:cytoplasm"/>
    <property type="evidence" value="ECO:0007669"/>
    <property type="project" value="UniProtKB-SubCell"/>
</dbReference>
<feature type="domain" description="Tetrapyrrole methylase" evidence="7">
    <location>
        <begin position="20"/>
        <end position="220"/>
    </location>
</feature>
<dbReference type="Gene3D" id="3.40.1010.10">
    <property type="entry name" value="Cobalt-precorrin-4 Transmethylase, Domain 1"/>
    <property type="match status" value="1"/>
</dbReference>
<dbReference type="HAMAP" id="MF_01877">
    <property type="entry name" value="16SrRNA_methyltr_I"/>
    <property type="match status" value="1"/>
</dbReference>
<gene>
    <name evidence="6" type="primary">rsmI</name>
    <name evidence="8" type="ORF">SAMN06273567_102561</name>
</gene>
<dbReference type="NCBIfam" id="TIGR00096">
    <property type="entry name" value="16S rRNA (cytidine(1402)-2'-O)-methyltransferase"/>
    <property type="match status" value="1"/>
</dbReference>
<evidence type="ECO:0000259" key="7">
    <source>
        <dbReference type="Pfam" id="PF00590"/>
    </source>
</evidence>
<dbReference type="InterPro" id="IPR014776">
    <property type="entry name" value="4pyrrole_Mease_sub2"/>
</dbReference>
<dbReference type="GO" id="GO:0070677">
    <property type="term" value="F:rRNA (cytosine-2'-O-)-methyltransferase activity"/>
    <property type="evidence" value="ECO:0007669"/>
    <property type="project" value="UniProtKB-UniRule"/>
</dbReference>
<comment type="catalytic activity">
    <reaction evidence="6">
        <text>cytidine(1402) in 16S rRNA + S-adenosyl-L-methionine = 2'-O-methylcytidine(1402) in 16S rRNA + S-adenosyl-L-homocysteine + H(+)</text>
        <dbReference type="Rhea" id="RHEA:42924"/>
        <dbReference type="Rhea" id="RHEA-COMP:10285"/>
        <dbReference type="Rhea" id="RHEA-COMP:10286"/>
        <dbReference type="ChEBI" id="CHEBI:15378"/>
        <dbReference type="ChEBI" id="CHEBI:57856"/>
        <dbReference type="ChEBI" id="CHEBI:59789"/>
        <dbReference type="ChEBI" id="CHEBI:74495"/>
        <dbReference type="ChEBI" id="CHEBI:82748"/>
        <dbReference type="EC" id="2.1.1.198"/>
    </reaction>
</comment>
<dbReference type="InterPro" id="IPR000878">
    <property type="entry name" value="4pyrrol_Mease"/>
</dbReference>
<dbReference type="CDD" id="cd11648">
    <property type="entry name" value="RsmI"/>
    <property type="match status" value="1"/>
</dbReference>
<dbReference type="InterPro" id="IPR008189">
    <property type="entry name" value="rRNA_ssu_MeTfrase_I"/>
</dbReference>
<dbReference type="EMBL" id="FXTJ01000002">
    <property type="protein sequence ID" value="SMO61831.1"/>
    <property type="molecule type" value="Genomic_DNA"/>
</dbReference>
<evidence type="ECO:0000256" key="1">
    <source>
        <dbReference type="ARBA" id="ARBA00022490"/>
    </source>
</evidence>
<dbReference type="SUPFAM" id="SSF53790">
    <property type="entry name" value="Tetrapyrrole methylase"/>
    <property type="match status" value="1"/>
</dbReference>
<keyword evidence="9" id="KW-1185">Reference proteome</keyword>
<proteinExistence type="inferred from homology"/>
<keyword evidence="4 6" id="KW-0808">Transferase</keyword>
<dbReference type="InterPro" id="IPR014777">
    <property type="entry name" value="4pyrrole_Mease_sub1"/>
</dbReference>
<dbReference type="Gene3D" id="3.30.950.10">
    <property type="entry name" value="Methyltransferase, Cobalt-precorrin-4 Transmethylase, Domain 2"/>
    <property type="match status" value="1"/>
</dbReference>
<reference evidence="8 9" key="1">
    <citation type="submission" date="2017-05" db="EMBL/GenBank/DDBJ databases">
        <authorList>
            <person name="Varghese N."/>
            <person name="Submissions S."/>
        </authorList>
    </citation>
    <scope>NUCLEOTIDE SEQUENCE [LARGE SCALE GENOMIC DNA]</scope>
    <source>
        <strain evidence="8 9">DSM 46834</strain>
    </source>
</reference>
<evidence type="ECO:0000256" key="4">
    <source>
        <dbReference type="ARBA" id="ARBA00022679"/>
    </source>
</evidence>
<dbReference type="EC" id="2.1.1.198" evidence="6"/>
<evidence type="ECO:0000313" key="8">
    <source>
        <dbReference type="EMBL" id="SMO61831.1"/>
    </source>
</evidence>
<comment type="function">
    <text evidence="6">Catalyzes the 2'-O-methylation of the ribose of cytidine 1402 (C1402) in 16S rRNA.</text>
</comment>
<evidence type="ECO:0000313" key="9">
    <source>
        <dbReference type="Proteomes" id="UP000317484"/>
    </source>
</evidence>
<name>A0A521CSY2_9ACTN</name>
<dbReference type="Proteomes" id="UP000317484">
    <property type="component" value="Unassembled WGS sequence"/>
</dbReference>
<keyword evidence="2 6" id="KW-0698">rRNA processing</keyword>
<comment type="subcellular location">
    <subcellularLocation>
        <location evidence="6">Cytoplasm</location>
    </subcellularLocation>
</comment>
<keyword evidence="3 6" id="KW-0489">Methyltransferase</keyword>
<evidence type="ECO:0000256" key="3">
    <source>
        <dbReference type="ARBA" id="ARBA00022603"/>
    </source>
</evidence>
<dbReference type="AlphaFoldDB" id="A0A521CSY2"/>
<dbReference type="FunFam" id="3.30.950.10:FF:000003">
    <property type="entry name" value="Ribosomal RNA small subunit methyltransferase I"/>
    <property type="match status" value="1"/>
</dbReference>
<protein>
    <recommendedName>
        <fullName evidence="6">Ribosomal RNA small subunit methyltransferase I</fullName>
        <ecNumber evidence="6">2.1.1.198</ecNumber>
    </recommendedName>
    <alternativeName>
        <fullName evidence="6">16S rRNA 2'-O-ribose C1402 methyltransferase</fullName>
    </alternativeName>
    <alternativeName>
        <fullName evidence="6">rRNA (cytidine-2'-O-)-methyltransferase RsmI</fullName>
    </alternativeName>
</protein>
<sequence length="292" mass="30673">MWDGRTARRDRLVAVTGRLVLGGAPLGQPGDVGPRLRQAMASADVLAVEDTRRLHRLAADLQVTLTGRVVTFHESVERQRLPGLMTALSDGATVLLLTDAGMPSVSDPGYTLVRAAIDAGVDVTSVPGPSAVVTALAVSGLPVDRFCFEGFLPRKGGERRSRLTALADERRTMVFFESPHRLADALADAAAAFGPAREAAVCRELTKTHEEVRRGPLSSLAEWAADGVRGEITLVVAGASPEPVELSPAELAALVAGEEAAGATRKDAIRAVVTRTGLSRRTVYDAVVAAKG</sequence>
<evidence type="ECO:0000256" key="2">
    <source>
        <dbReference type="ARBA" id="ARBA00022552"/>
    </source>
</evidence>
<dbReference type="Pfam" id="PF00590">
    <property type="entry name" value="TP_methylase"/>
    <property type="match status" value="1"/>
</dbReference>
<dbReference type="InterPro" id="IPR035996">
    <property type="entry name" value="4pyrrol_Methylase_sf"/>
</dbReference>
<keyword evidence="5 6" id="KW-0949">S-adenosyl-L-methionine</keyword>
<dbReference type="PIRSF" id="PIRSF005917">
    <property type="entry name" value="MTase_YraL"/>
    <property type="match status" value="1"/>
</dbReference>
<dbReference type="PANTHER" id="PTHR46111">
    <property type="entry name" value="RIBOSOMAL RNA SMALL SUBUNIT METHYLTRANSFERASE I"/>
    <property type="match status" value="1"/>
</dbReference>
<dbReference type="PANTHER" id="PTHR46111:SF1">
    <property type="entry name" value="RIBOSOMAL RNA SMALL SUBUNIT METHYLTRANSFERASE I"/>
    <property type="match status" value="1"/>
</dbReference>
<evidence type="ECO:0000256" key="5">
    <source>
        <dbReference type="ARBA" id="ARBA00022691"/>
    </source>
</evidence>
<organism evidence="8 9">
    <name type="scientific">Geodermatophilus aquaeductus</name>
    <dbReference type="NCBI Taxonomy" id="1564161"/>
    <lineage>
        <taxon>Bacteria</taxon>
        <taxon>Bacillati</taxon>
        <taxon>Actinomycetota</taxon>
        <taxon>Actinomycetes</taxon>
        <taxon>Geodermatophilales</taxon>
        <taxon>Geodermatophilaceae</taxon>
        <taxon>Geodermatophilus</taxon>
    </lineage>
</organism>
<accession>A0A521CSY2</accession>
<comment type="similarity">
    <text evidence="6">Belongs to the methyltransferase superfamily. RsmI family.</text>
</comment>
<evidence type="ECO:0000256" key="6">
    <source>
        <dbReference type="HAMAP-Rule" id="MF_01877"/>
    </source>
</evidence>
<keyword evidence="1 6" id="KW-0963">Cytoplasm</keyword>